<dbReference type="HOGENOM" id="CLU_123885_0_0_0"/>
<protein>
    <recommendedName>
        <fullName evidence="3">Ferredoxin</fullName>
    </recommendedName>
</protein>
<accession>A0A081C783</accession>
<dbReference type="Proteomes" id="UP000030661">
    <property type="component" value="Unassembled WGS sequence"/>
</dbReference>
<reference evidence="1" key="1">
    <citation type="journal article" date="2015" name="PeerJ">
        <title>First genomic representation of candidate bacterial phylum KSB3 points to enhanced environmental sensing as a trigger of wastewater bulking.</title>
        <authorList>
            <person name="Sekiguchi Y."/>
            <person name="Ohashi A."/>
            <person name="Parks D.H."/>
            <person name="Yamauchi T."/>
            <person name="Tyson G.W."/>
            <person name="Hugenholtz P."/>
        </authorList>
    </citation>
    <scope>NUCLEOTIDE SEQUENCE [LARGE SCALE GENOMIC DNA]</scope>
</reference>
<dbReference type="STRING" id="1499967.U27_00335"/>
<evidence type="ECO:0000313" key="2">
    <source>
        <dbReference type="Proteomes" id="UP000030661"/>
    </source>
</evidence>
<name>A0A081C783_VECG1</name>
<keyword evidence="2" id="KW-1185">Reference proteome</keyword>
<evidence type="ECO:0008006" key="3">
    <source>
        <dbReference type="Google" id="ProtNLM"/>
    </source>
</evidence>
<dbReference type="eggNOG" id="COG0727">
    <property type="taxonomic scope" value="Bacteria"/>
</dbReference>
<sequence length="129" mass="14231">MPAMNSYSNPCLTCGACCAFYRASFYWGETDDAPTGTVPAELTEQLNDFYCVMKGTNQPNPRCIALHGVIGENVFCTIHARRSSVCREFDASWVSGIPNERCDKARAAWGLSPLLPDAWTRSEDLLKAT</sequence>
<evidence type="ECO:0000313" key="1">
    <source>
        <dbReference type="EMBL" id="GAK60438.1"/>
    </source>
</evidence>
<gene>
    <name evidence="1" type="ORF">U27_00335</name>
</gene>
<dbReference type="Pfam" id="PF03692">
    <property type="entry name" value="CxxCxxCC"/>
    <property type="match status" value="1"/>
</dbReference>
<proteinExistence type="predicted"/>
<organism evidence="1">
    <name type="scientific">Vecturithrix granuli</name>
    <dbReference type="NCBI Taxonomy" id="1499967"/>
    <lineage>
        <taxon>Bacteria</taxon>
        <taxon>Candidatus Moduliflexota</taxon>
        <taxon>Candidatus Vecturitrichia</taxon>
        <taxon>Candidatus Vecturitrichales</taxon>
        <taxon>Candidatus Vecturitrichaceae</taxon>
        <taxon>Candidatus Vecturithrix</taxon>
    </lineage>
</organism>
<dbReference type="AlphaFoldDB" id="A0A081C783"/>
<dbReference type="InterPro" id="IPR005358">
    <property type="entry name" value="Puta_zinc/iron-chelating_dom"/>
</dbReference>
<dbReference type="EMBL" id="DF820473">
    <property type="protein sequence ID" value="GAK60438.1"/>
    <property type="molecule type" value="Genomic_DNA"/>
</dbReference>